<dbReference type="PANTHER" id="PTHR12209">
    <property type="entry name" value="NON-SPECIFIC SERINE/THREONINE PROTEIN KINASE"/>
    <property type="match status" value="1"/>
</dbReference>
<dbReference type="HOGENOM" id="CLU_063953_0_0_1"/>
<reference evidence="12" key="3">
    <citation type="submission" date="2025-09" db="UniProtKB">
        <authorList>
            <consortium name="Ensembl"/>
        </authorList>
    </citation>
    <scope>IDENTIFICATION</scope>
</reference>
<evidence type="ECO:0000256" key="5">
    <source>
        <dbReference type="ARBA" id="ARBA00022694"/>
    </source>
</evidence>
<dbReference type="GO" id="GO:0070525">
    <property type="term" value="P:tRNA threonylcarbamoyladenosine metabolic process"/>
    <property type="evidence" value="ECO:0007669"/>
    <property type="project" value="TreeGrafter"/>
</dbReference>
<keyword evidence="3" id="KW-0723">Serine/threonine-protein kinase</keyword>
<evidence type="ECO:0000256" key="3">
    <source>
        <dbReference type="ARBA" id="ARBA00022527"/>
    </source>
</evidence>
<keyword evidence="4" id="KW-0808">Transferase</keyword>
<accession>H2YIX1</accession>
<feature type="domain" description="Protein kinase" evidence="11">
    <location>
        <begin position="1"/>
        <end position="220"/>
    </location>
</feature>
<dbReference type="STRING" id="51511.ENSCSAVP00000005270"/>
<evidence type="ECO:0000259" key="11">
    <source>
        <dbReference type="PROSITE" id="PS50011"/>
    </source>
</evidence>
<comment type="catalytic activity">
    <reaction evidence="9">
        <text>L-threonyl-[protein] + ATP = O-phospho-L-threonyl-[protein] + ADP + H(+)</text>
        <dbReference type="Rhea" id="RHEA:46608"/>
        <dbReference type="Rhea" id="RHEA-COMP:11060"/>
        <dbReference type="Rhea" id="RHEA-COMP:11605"/>
        <dbReference type="ChEBI" id="CHEBI:15378"/>
        <dbReference type="ChEBI" id="CHEBI:30013"/>
        <dbReference type="ChEBI" id="CHEBI:30616"/>
        <dbReference type="ChEBI" id="CHEBI:61977"/>
        <dbReference type="ChEBI" id="CHEBI:456216"/>
        <dbReference type="EC" id="2.7.11.1"/>
    </reaction>
</comment>
<evidence type="ECO:0000313" key="12">
    <source>
        <dbReference type="Ensembl" id="ENSCSAVP00000005270.1"/>
    </source>
</evidence>
<evidence type="ECO:0000256" key="7">
    <source>
        <dbReference type="ARBA" id="ARBA00022777"/>
    </source>
</evidence>
<evidence type="ECO:0000256" key="10">
    <source>
        <dbReference type="ARBA" id="ARBA00048679"/>
    </source>
</evidence>
<evidence type="ECO:0000256" key="8">
    <source>
        <dbReference type="ARBA" id="ARBA00022840"/>
    </source>
</evidence>
<reference evidence="12" key="2">
    <citation type="submission" date="2025-08" db="UniProtKB">
        <authorList>
            <consortium name="Ensembl"/>
        </authorList>
    </citation>
    <scope>IDENTIFICATION</scope>
</reference>
<organism evidence="12 13">
    <name type="scientific">Ciona savignyi</name>
    <name type="common">Pacific transparent sea squirt</name>
    <dbReference type="NCBI Taxonomy" id="51511"/>
    <lineage>
        <taxon>Eukaryota</taxon>
        <taxon>Metazoa</taxon>
        <taxon>Chordata</taxon>
        <taxon>Tunicata</taxon>
        <taxon>Ascidiacea</taxon>
        <taxon>Phlebobranchia</taxon>
        <taxon>Cionidae</taxon>
        <taxon>Ciona</taxon>
    </lineage>
</organism>
<evidence type="ECO:0000256" key="4">
    <source>
        <dbReference type="ARBA" id="ARBA00022679"/>
    </source>
</evidence>
<keyword evidence="13" id="KW-1185">Reference proteome</keyword>
<dbReference type="GO" id="GO:0005829">
    <property type="term" value="C:cytosol"/>
    <property type="evidence" value="ECO:0007669"/>
    <property type="project" value="TreeGrafter"/>
</dbReference>
<keyword evidence="6" id="KW-0547">Nucleotide-binding</keyword>
<dbReference type="GO" id="GO:0000408">
    <property type="term" value="C:EKC/KEOPS complex"/>
    <property type="evidence" value="ECO:0007669"/>
    <property type="project" value="UniProtKB-ARBA"/>
</dbReference>
<protein>
    <recommendedName>
        <fullName evidence="2">non-specific serine/threonine protein kinase</fullName>
        <ecNumber evidence="2">2.7.11.1</ecNumber>
    </recommendedName>
</protein>
<dbReference type="Gene3D" id="3.30.200.20">
    <property type="entry name" value="Phosphorylase Kinase, domain 1"/>
    <property type="match status" value="1"/>
</dbReference>
<evidence type="ECO:0000256" key="6">
    <source>
        <dbReference type="ARBA" id="ARBA00022741"/>
    </source>
</evidence>
<evidence type="ECO:0000313" key="13">
    <source>
        <dbReference type="Proteomes" id="UP000007875"/>
    </source>
</evidence>
<dbReference type="GO" id="GO:0005634">
    <property type="term" value="C:nucleus"/>
    <property type="evidence" value="ECO:0007669"/>
    <property type="project" value="TreeGrafter"/>
</dbReference>
<sequence>LELIQQGAEAKIYRTEFLGKECIVKQRFPKKYRLPEIDEKLTKKRLSQEIRALQRCRKAGIPTPAILFTDLVGNVIFMEEIPGVTMKEYISRNSGKEQSKAVERAVERIGETLALMHNADIIHGDLTHIKYDFKDKETCEHKLFLIDFGLSQSSALAEDKGVDIYVLERAFLSSHPGTEELFEKLLTCYKSHSNKPDPVIKKLDEVRLRGRKRTMHWLSS</sequence>
<dbReference type="InParanoid" id="H2YIX1"/>
<dbReference type="SUPFAM" id="SSF56112">
    <property type="entry name" value="Protein kinase-like (PK-like)"/>
    <property type="match status" value="1"/>
</dbReference>
<dbReference type="Ensembl" id="ENSCSAVT00000005341.1">
    <property type="protein sequence ID" value="ENSCSAVP00000005270.1"/>
    <property type="gene ID" value="ENSCSAVG00000003140.1"/>
</dbReference>
<comment type="catalytic activity">
    <reaction evidence="10">
        <text>L-seryl-[protein] + ATP = O-phospho-L-seryl-[protein] + ADP + H(+)</text>
        <dbReference type="Rhea" id="RHEA:17989"/>
        <dbReference type="Rhea" id="RHEA-COMP:9863"/>
        <dbReference type="Rhea" id="RHEA-COMP:11604"/>
        <dbReference type="ChEBI" id="CHEBI:15378"/>
        <dbReference type="ChEBI" id="CHEBI:29999"/>
        <dbReference type="ChEBI" id="CHEBI:30616"/>
        <dbReference type="ChEBI" id="CHEBI:83421"/>
        <dbReference type="ChEBI" id="CHEBI:456216"/>
        <dbReference type="EC" id="2.7.11.1"/>
    </reaction>
</comment>
<dbReference type="Gene3D" id="1.10.510.10">
    <property type="entry name" value="Transferase(Phosphotransferase) domain 1"/>
    <property type="match status" value="1"/>
</dbReference>
<dbReference type="FunFam" id="3.30.200.20:FF:000201">
    <property type="entry name" value="TP53-regulating kinase isoform X1"/>
    <property type="match status" value="1"/>
</dbReference>
<evidence type="ECO:0000256" key="1">
    <source>
        <dbReference type="ARBA" id="ARBA00010630"/>
    </source>
</evidence>
<reference evidence="13" key="1">
    <citation type="submission" date="2003-08" db="EMBL/GenBank/DDBJ databases">
        <authorList>
            <person name="Birren B."/>
            <person name="Nusbaum C."/>
            <person name="Abebe A."/>
            <person name="Abouelleil A."/>
            <person name="Adekoya E."/>
            <person name="Ait-zahra M."/>
            <person name="Allen N."/>
            <person name="Allen T."/>
            <person name="An P."/>
            <person name="Anderson M."/>
            <person name="Anderson S."/>
            <person name="Arachchi H."/>
            <person name="Armbruster J."/>
            <person name="Bachantsang P."/>
            <person name="Baldwin J."/>
            <person name="Barry A."/>
            <person name="Bayul T."/>
            <person name="Blitshsteyn B."/>
            <person name="Bloom T."/>
            <person name="Blye J."/>
            <person name="Boguslavskiy L."/>
            <person name="Borowsky M."/>
            <person name="Boukhgalter B."/>
            <person name="Brunache A."/>
            <person name="Butler J."/>
            <person name="Calixte N."/>
            <person name="Calvo S."/>
            <person name="Camarata J."/>
            <person name="Campo K."/>
            <person name="Chang J."/>
            <person name="Cheshatsang Y."/>
            <person name="Citroen M."/>
            <person name="Collymore A."/>
            <person name="Considine T."/>
            <person name="Cook A."/>
            <person name="Cooke P."/>
            <person name="Corum B."/>
            <person name="Cuomo C."/>
            <person name="David R."/>
            <person name="Dawoe T."/>
            <person name="Degray S."/>
            <person name="Dodge S."/>
            <person name="Dooley K."/>
            <person name="Dorje P."/>
            <person name="Dorjee K."/>
            <person name="Dorris L."/>
            <person name="Duffey N."/>
            <person name="Dupes A."/>
            <person name="Elkins T."/>
            <person name="Engels R."/>
            <person name="Erickson J."/>
            <person name="Farina A."/>
            <person name="Faro S."/>
            <person name="Ferreira P."/>
            <person name="Fischer H."/>
            <person name="Fitzgerald M."/>
            <person name="Foley K."/>
            <person name="Gage D."/>
            <person name="Galagan J."/>
            <person name="Gearin G."/>
            <person name="Gnerre S."/>
            <person name="Gnirke A."/>
            <person name="Goyette A."/>
            <person name="Graham J."/>
            <person name="Grandbois E."/>
            <person name="Gyaltsen K."/>
            <person name="Hafez N."/>
            <person name="Hagopian D."/>
            <person name="Hagos B."/>
            <person name="Hall J."/>
            <person name="Hatcher B."/>
            <person name="Heller A."/>
            <person name="Higgins H."/>
            <person name="Honan T."/>
            <person name="Horn A."/>
            <person name="Houde N."/>
            <person name="Hughes L."/>
            <person name="Hulme W."/>
            <person name="Husby E."/>
            <person name="Iliev I."/>
            <person name="Jaffe D."/>
            <person name="Jones C."/>
            <person name="Kamal M."/>
            <person name="Kamat A."/>
            <person name="Kamvysselis M."/>
            <person name="Karlsson E."/>
            <person name="Kells C."/>
            <person name="Kieu A."/>
            <person name="Kisner P."/>
            <person name="Kodira C."/>
            <person name="Kulbokas E."/>
            <person name="Labutti K."/>
            <person name="Lama D."/>
            <person name="Landers T."/>
            <person name="Leger J."/>
            <person name="Levine S."/>
            <person name="Lewis D."/>
            <person name="Lewis T."/>
            <person name="Lindblad-toh K."/>
            <person name="Liu X."/>
            <person name="Lokyitsang T."/>
            <person name="Lokyitsang Y."/>
            <person name="Lucien O."/>
            <person name="Lui A."/>
            <person name="Ma L.J."/>
            <person name="Mabbitt R."/>
            <person name="Macdonald J."/>
            <person name="Maclean C."/>
            <person name="Major J."/>
            <person name="Manning J."/>
            <person name="Marabella R."/>
            <person name="Maru K."/>
            <person name="Matthews C."/>
            <person name="Mauceli E."/>
            <person name="Mccarthy M."/>
            <person name="Mcdonough S."/>
            <person name="Mcghee T."/>
            <person name="Meldrim J."/>
            <person name="Meneus L."/>
            <person name="Mesirov J."/>
            <person name="Mihalev A."/>
            <person name="Mihova T."/>
            <person name="Mikkelsen T."/>
            <person name="Mlenga V."/>
            <person name="Moru K."/>
            <person name="Mozes J."/>
            <person name="Mulrain L."/>
            <person name="Munson G."/>
            <person name="Naylor J."/>
            <person name="Newes C."/>
            <person name="Nguyen C."/>
            <person name="Nguyen N."/>
            <person name="Nguyen T."/>
            <person name="Nicol R."/>
            <person name="Nielsen C."/>
            <person name="Nizzari M."/>
            <person name="Norbu C."/>
            <person name="Norbu N."/>
            <person name="O'donnell P."/>
            <person name="Okoawo O."/>
            <person name="O'leary S."/>
            <person name="Omotosho B."/>
            <person name="O'neill K."/>
            <person name="Osman S."/>
            <person name="Parker S."/>
            <person name="Perrin D."/>
            <person name="Phunkhang P."/>
            <person name="Piqani B."/>
            <person name="Purcell S."/>
            <person name="Rachupka T."/>
            <person name="Ramasamy U."/>
            <person name="Rameau R."/>
            <person name="Ray V."/>
            <person name="Raymond C."/>
            <person name="Retta R."/>
            <person name="Richardson S."/>
            <person name="Rise C."/>
            <person name="Rodriguez J."/>
            <person name="Rogers J."/>
            <person name="Rogov P."/>
            <person name="Rutman M."/>
            <person name="Schupbach R."/>
            <person name="Seaman C."/>
            <person name="Settipalli S."/>
            <person name="Sharpe T."/>
            <person name="Sheridan J."/>
            <person name="Sherpa N."/>
            <person name="Shi J."/>
            <person name="Smirnov S."/>
            <person name="Smith C."/>
            <person name="Sougnez C."/>
            <person name="Spencer B."/>
            <person name="Stalker J."/>
            <person name="Stange-thomann N."/>
            <person name="Stavropoulos S."/>
            <person name="Stetson K."/>
            <person name="Stone C."/>
            <person name="Stone S."/>
            <person name="Stubbs M."/>
            <person name="Talamas J."/>
            <person name="Tchuinga P."/>
            <person name="Tenzing P."/>
            <person name="Tesfaye S."/>
            <person name="Theodore J."/>
            <person name="Thoulutsang Y."/>
            <person name="Topham K."/>
            <person name="Towey S."/>
            <person name="Tsamla T."/>
            <person name="Tsomo N."/>
            <person name="Vallee D."/>
            <person name="Vassiliev H."/>
            <person name="Venkataraman V."/>
            <person name="Vinson J."/>
            <person name="Vo A."/>
            <person name="Wade C."/>
            <person name="Wang S."/>
            <person name="Wangchuk T."/>
            <person name="Wangdi T."/>
            <person name="Whittaker C."/>
            <person name="Wilkinson J."/>
            <person name="Wu Y."/>
            <person name="Wyman D."/>
            <person name="Yadav S."/>
            <person name="Yang S."/>
            <person name="Yang X."/>
            <person name="Yeager S."/>
            <person name="Yee E."/>
            <person name="Young G."/>
            <person name="Zainoun J."/>
            <person name="Zembeck L."/>
            <person name="Zimmer A."/>
            <person name="Zody M."/>
            <person name="Lander E."/>
        </authorList>
    </citation>
    <scope>NUCLEOTIDE SEQUENCE [LARGE SCALE GENOMIC DNA]</scope>
</reference>
<dbReference type="PANTHER" id="PTHR12209:SF0">
    <property type="entry name" value="EKC_KEOPS COMPLEX SUBUNIT TP53RK"/>
    <property type="match status" value="1"/>
</dbReference>
<dbReference type="Pfam" id="PF06293">
    <property type="entry name" value="Kdo"/>
    <property type="match status" value="1"/>
</dbReference>
<dbReference type="InterPro" id="IPR000719">
    <property type="entry name" value="Prot_kinase_dom"/>
</dbReference>
<dbReference type="EC" id="2.7.11.1" evidence="2"/>
<dbReference type="GeneTree" id="ENSGT00390000012914"/>
<dbReference type="Proteomes" id="UP000007875">
    <property type="component" value="Unassembled WGS sequence"/>
</dbReference>
<keyword evidence="8" id="KW-0067">ATP-binding</keyword>
<proteinExistence type="inferred from homology"/>
<dbReference type="OMA" id="HKLYMEY"/>
<dbReference type="PROSITE" id="PS50011">
    <property type="entry name" value="PROTEIN_KINASE_DOM"/>
    <property type="match status" value="1"/>
</dbReference>
<keyword evidence="7" id="KW-0418">Kinase</keyword>
<dbReference type="eggNOG" id="KOG3087">
    <property type="taxonomic scope" value="Eukaryota"/>
</dbReference>
<dbReference type="GO" id="GO:0005524">
    <property type="term" value="F:ATP binding"/>
    <property type="evidence" value="ECO:0007669"/>
    <property type="project" value="UniProtKB-KW"/>
</dbReference>
<evidence type="ECO:0000256" key="2">
    <source>
        <dbReference type="ARBA" id="ARBA00012513"/>
    </source>
</evidence>
<dbReference type="GO" id="GO:0004674">
    <property type="term" value="F:protein serine/threonine kinase activity"/>
    <property type="evidence" value="ECO:0007669"/>
    <property type="project" value="UniProtKB-KW"/>
</dbReference>
<keyword evidence="5" id="KW-0819">tRNA processing</keyword>
<dbReference type="GO" id="GO:0008033">
    <property type="term" value="P:tRNA processing"/>
    <property type="evidence" value="ECO:0007669"/>
    <property type="project" value="UniProtKB-KW"/>
</dbReference>
<dbReference type="AlphaFoldDB" id="H2YIX1"/>
<dbReference type="InterPro" id="IPR011009">
    <property type="entry name" value="Kinase-like_dom_sf"/>
</dbReference>
<dbReference type="NCBIfam" id="TIGR03724">
    <property type="entry name" value="arch_bud32"/>
    <property type="match status" value="1"/>
</dbReference>
<evidence type="ECO:0000256" key="9">
    <source>
        <dbReference type="ARBA" id="ARBA00047899"/>
    </source>
</evidence>
<comment type="similarity">
    <text evidence="1">Belongs to the protein kinase superfamily. BUD32 family.</text>
</comment>
<dbReference type="InterPro" id="IPR022495">
    <property type="entry name" value="Bud32"/>
</dbReference>
<name>H2YIX1_CIOSA</name>